<reference evidence="1" key="1">
    <citation type="journal article" date="2015" name="Genome Biol. Evol.">
        <title>Organellar Genomes of White Spruce (Picea glauca): Assembly and Annotation.</title>
        <authorList>
            <person name="Jackman S.D."/>
            <person name="Warren R.L."/>
            <person name="Gibb E.A."/>
            <person name="Vandervalk B.P."/>
            <person name="Mohamadi H."/>
            <person name="Chu J."/>
            <person name="Raymond A."/>
            <person name="Pleasance S."/>
            <person name="Coope R."/>
            <person name="Wildung M.R."/>
            <person name="Ritland C.E."/>
            <person name="Bousquet J."/>
            <person name="Jones S.J."/>
            <person name="Bohlmann J."/>
            <person name="Birol I."/>
        </authorList>
    </citation>
    <scope>NUCLEOTIDE SEQUENCE [LARGE SCALE GENOMIC DNA]</scope>
    <source>
        <tissue evidence="1">Flushing bud</tissue>
    </source>
</reference>
<name>A0A117NHD5_PICGL</name>
<proteinExistence type="predicted"/>
<dbReference type="AlphaFoldDB" id="A0A117NHD5"/>
<geneLocation type="mitochondrion" evidence="1"/>
<gene>
    <name evidence="1" type="ORF">ABT39_MTgene5195</name>
</gene>
<evidence type="ECO:0000313" key="1">
    <source>
        <dbReference type="EMBL" id="KUM48198.1"/>
    </source>
</evidence>
<dbReference type="EMBL" id="LKAM01000006">
    <property type="protein sequence ID" value="KUM48198.1"/>
    <property type="molecule type" value="Genomic_DNA"/>
</dbReference>
<sequence length="125" mass="13881">MNSQSPPRSFEIFPICSQLAPCCLRLVSSLFCPFLIHWMIPNLPRSNGCNNDVLNEKKKASLLLLQEGVKSGNCSISWENKSPRLSLDDLDDGLDTCPLARGFLVSSVVRSVGRIIVIHVQISRK</sequence>
<protein>
    <submittedName>
        <fullName evidence="1">Uncharacterized protein</fullName>
    </submittedName>
</protein>
<comment type="caution">
    <text evidence="1">The sequence shown here is derived from an EMBL/GenBank/DDBJ whole genome shotgun (WGS) entry which is preliminary data.</text>
</comment>
<organism evidence="1">
    <name type="scientific">Picea glauca</name>
    <name type="common">White spruce</name>
    <name type="synonym">Pinus glauca</name>
    <dbReference type="NCBI Taxonomy" id="3330"/>
    <lineage>
        <taxon>Eukaryota</taxon>
        <taxon>Viridiplantae</taxon>
        <taxon>Streptophyta</taxon>
        <taxon>Embryophyta</taxon>
        <taxon>Tracheophyta</taxon>
        <taxon>Spermatophyta</taxon>
        <taxon>Pinopsida</taxon>
        <taxon>Pinidae</taxon>
        <taxon>Conifers I</taxon>
        <taxon>Pinales</taxon>
        <taxon>Pinaceae</taxon>
        <taxon>Picea</taxon>
    </lineage>
</organism>
<accession>A0A117NHD5</accession>
<keyword evidence="1" id="KW-0496">Mitochondrion</keyword>